<organism evidence="2 3">
    <name type="scientific">Actinokineospora iranica</name>
    <dbReference type="NCBI Taxonomy" id="1271860"/>
    <lineage>
        <taxon>Bacteria</taxon>
        <taxon>Bacillati</taxon>
        <taxon>Actinomycetota</taxon>
        <taxon>Actinomycetes</taxon>
        <taxon>Pseudonocardiales</taxon>
        <taxon>Pseudonocardiaceae</taxon>
        <taxon>Actinokineospora</taxon>
    </lineage>
</organism>
<evidence type="ECO:0000256" key="1">
    <source>
        <dbReference type="SAM" id="Phobius"/>
    </source>
</evidence>
<accession>A0A1G6UPZ8</accession>
<keyword evidence="3" id="KW-1185">Reference proteome</keyword>
<keyword evidence="1" id="KW-0812">Transmembrane</keyword>
<dbReference type="Proteomes" id="UP000199501">
    <property type="component" value="Unassembled WGS sequence"/>
</dbReference>
<dbReference type="RefSeq" id="WP_139190878.1">
    <property type="nucleotide sequence ID" value="NZ_FMZZ01000011.1"/>
</dbReference>
<protein>
    <submittedName>
        <fullName evidence="2">Uncharacterized protein</fullName>
    </submittedName>
</protein>
<feature type="transmembrane region" description="Helical" evidence="1">
    <location>
        <begin position="29"/>
        <end position="50"/>
    </location>
</feature>
<dbReference type="EMBL" id="FMZZ01000011">
    <property type="protein sequence ID" value="SDD43324.1"/>
    <property type="molecule type" value="Genomic_DNA"/>
</dbReference>
<keyword evidence="1" id="KW-0472">Membrane</keyword>
<reference evidence="3" key="1">
    <citation type="submission" date="2016-10" db="EMBL/GenBank/DDBJ databases">
        <authorList>
            <person name="Varghese N."/>
            <person name="Submissions S."/>
        </authorList>
    </citation>
    <scope>NUCLEOTIDE SEQUENCE [LARGE SCALE GENOMIC DNA]</scope>
    <source>
        <strain evidence="3">IBRC-M 10403</strain>
    </source>
</reference>
<evidence type="ECO:0000313" key="2">
    <source>
        <dbReference type="EMBL" id="SDD43324.1"/>
    </source>
</evidence>
<dbReference type="STRING" id="1271860.SAMN05216174_11136"/>
<gene>
    <name evidence="2" type="ORF">SAMN05216174_11136</name>
</gene>
<evidence type="ECO:0000313" key="3">
    <source>
        <dbReference type="Proteomes" id="UP000199501"/>
    </source>
</evidence>
<keyword evidence="1" id="KW-1133">Transmembrane helix</keyword>
<feature type="transmembrane region" description="Helical" evidence="1">
    <location>
        <begin position="75"/>
        <end position="94"/>
    </location>
</feature>
<name>A0A1G6UPZ8_9PSEU</name>
<sequence>MTAAGTSEPEAPDLAWPVGTAGLNEPKRALVAAAELVAAALLVWLAVWLWSRGTVPLTPIAERPDLAFERYEGNWIGAAVAAGTLALVVVLDAVRQVTLAVRARSRRT</sequence>
<proteinExistence type="predicted"/>
<dbReference type="AlphaFoldDB" id="A0A1G6UPZ8"/>